<feature type="transmembrane region" description="Helical" evidence="2">
    <location>
        <begin position="449"/>
        <end position="469"/>
    </location>
</feature>
<keyword evidence="2" id="KW-0472">Membrane</keyword>
<feature type="transmembrane region" description="Helical" evidence="2">
    <location>
        <begin position="309"/>
        <end position="328"/>
    </location>
</feature>
<comment type="subcellular location">
    <subcellularLocation>
        <location evidence="1">Cell inner membrane</location>
        <topology evidence="1">Multi-pass membrane protein</topology>
    </subcellularLocation>
</comment>
<dbReference type="Proteomes" id="UP000268192">
    <property type="component" value="Chromosome"/>
</dbReference>
<feature type="transmembrane region" description="Helical" evidence="2">
    <location>
        <begin position="80"/>
        <end position="99"/>
    </location>
</feature>
<dbReference type="GO" id="GO:0005886">
    <property type="term" value="C:plasma membrane"/>
    <property type="evidence" value="ECO:0007669"/>
    <property type="project" value="UniProtKB-SubCell"/>
</dbReference>
<dbReference type="RefSeq" id="WP_126012150.1">
    <property type="nucleotide sequence ID" value="NZ_CP032509.1"/>
</dbReference>
<proteinExistence type="predicted"/>
<feature type="transmembrane region" description="Helical" evidence="2">
    <location>
        <begin position="476"/>
        <end position="497"/>
    </location>
</feature>
<organism evidence="4 5">
    <name type="scientific">Georhizobium profundi</name>
    <dbReference type="NCBI Taxonomy" id="2341112"/>
    <lineage>
        <taxon>Bacteria</taxon>
        <taxon>Pseudomonadati</taxon>
        <taxon>Pseudomonadota</taxon>
        <taxon>Alphaproteobacteria</taxon>
        <taxon>Hyphomicrobiales</taxon>
        <taxon>Rhizobiaceae</taxon>
        <taxon>Georhizobium</taxon>
    </lineage>
</organism>
<feature type="transmembrane region" description="Helical" evidence="2">
    <location>
        <begin position="405"/>
        <end position="429"/>
    </location>
</feature>
<accession>A0A3Q8XRH3</accession>
<feature type="transmembrane region" description="Helical" evidence="2">
    <location>
        <begin position="601"/>
        <end position="634"/>
    </location>
</feature>
<evidence type="ECO:0000256" key="1">
    <source>
        <dbReference type="RuleBase" id="RU369079"/>
    </source>
</evidence>
<keyword evidence="1" id="KW-1003">Cell membrane</keyword>
<keyword evidence="5" id="KW-1185">Reference proteome</keyword>
<dbReference type="Pfam" id="PF06808">
    <property type="entry name" value="DctM"/>
    <property type="match status" value="1"/>
</dbReference>
<feature type="transmembrane region" description="Helical" evidence="2">
    <location>
        <begin position="183"/>
        <end position="206"/>
    </location>
</feature>
<evidence type="ECO:0000259" key="3">
    <source>
        <dbReference type="Pfam" id="PF06808"/>
    </source>
</evidence>
<feature type="transmembrane region" description="Helical" evidence="2">
    <location>
        <begin position="564"/>
        <end position="589"/>
    </location>
</feature>
<dbReference type="PANTHER" id="PTHR43849:SF2">
    <property type="entry name" value="BLL3936 PROTEIN"/>
    <property type="match status" value="1"/>
</dbReference>
<gene>
    <name evidence="4" type="ORF">D5400_20405</name>
</gene>
<feature type="transmembrane region" description="Helical" evidence="2">
    <location>
        <begin position="348"/>
        <end position="369"/>
    </location>
</feature>
<keyword evidence="1" id="KW-0997">Cell inner membrane</keyword>
<feature type="transmembrane region" description="Helical" evidence="2">
    <location>
        <begin position="140"/>
        <end position="163"/>
    </location>
</feature>
<dbReference type="PANTHER" id="PTHR43849">
    <property type="entry name" value="BLL3936 PROTEIN"/>
    <property type="match status" value="1"/>
</dbReference>
<keyword evidence="1" id="KW-0813">Transport</keyword>
<keyword evidence="2" id="KW-1133">Transmembrane helix</keyword>
<reference evidence="4 5" key="1">
    <citation type="submission" date="2018-09" db="EMBL/GenBank/DDBJ databases">
        <title>Marinorhizobium profundi gen. nov., sp. nov., isolated from a deep-sea sediment sample from the New Britain Trench and proposal of Marinorhizobiaceae fam. nov. in the order Rhizobiales of the class Alphaproteobacteria.</title>
        <authorList>
            <person name="Cao J."/>
        </authorList>
    </citation>
    <scope>NUCLEOTIDE SEQUENCE [LARGE SCALE GENOMIC DNA]</scope>
    <source>
        <strain evidence="4 5">WS11</strain>
    </source>
</reference>
<dbReference type="GO" id="GO:0022857">
    <property type="term" value="F:transmembrane transporter activity"/>
    <property type="evidence" value="ECO:0007669"/>
    <property type="project" value="UniProtKB-UniRule"/>
</dbReference>
<dbReference type="KEGG" id="abaw:D5400_20405"/>
<evidence type="ECO:0000256" key="2">
    <source>
        <dbReference type="SAM" id="Phobius"/>
    </source>
</evidence>
<dbReference type="NCBIfam" id="TIGR02123">
    <property type="entry name" value="TRAP_fused"/>
    <property type="match status" value="1"/>
</dbReference>
<dbReference type="OrthoDB" id="9759894at2"/>
<feature type="domain" description="TRAP C4-dicarboxylate transport system permease DctM subunit" evidence="3">
    <location>
        <begin position="125"/>
        <end position="562"/>
    </location>
</feature>
<keyword evidence="2" id="KW-0812">Transmembrane</keyword>
<name>A0A3Q8XRH3_9HYPH</name>
<dbReference type="InterPro" id="IPR011853">
    <property type="entry name" value="TRAP_DctM-Dct_fused"/>
</dbReference>
<feature type="transmembrane region" description="Helical" evidence="2">
    <location>
        <begin position="41"/>
        <end position="68"/>
    </location>
</feature>
<feature type="transmembrane region" description="Helical" evidence="2">
    <location>
        <begin position="503"/>
        <end position="526"/>
    </location>
</feature>
<protein>
    <submittedName>
        <fullName evidence="4">TRAP transporter fused permease subunit</fullName>
    </submittedName>
</protein>
<feature type="transmembrane region" description="Helical" evidence="2">
    <location>
        <begin position="111"/>
        <end position="133"/>
    </location>
</feature>
<sequence length="651" mass="68599">MGKRITTLVGNVLTGGDSVPLNPVTRTIATALALPLAIFQFWLAFVGIVTPIQLGLFFMIPMLIVACLTTSGVTGVQKTGWFEIVMAVSVALAGGYLMIESPRLGTWMLGISEFSMIELVAGAILIFVTLVMVKRRVGLGMLAVVLILMGYLAFGHLLSGFLYHREFTPADIIEQSIISVNGGLFGTPVAAAAVYVYLFVVFGKILQTSGGGQFFFDVAAIVAGRRVGGVAKVGVVSSGLFGMISGSPTSDVVTTGTITIPMMKRLGYPAHIAAAIETVACVGGSFLPPVMGAVVFILVEFTGIPYGDVVKASIAIALIYYFTLYLQVHHFSAKHGFGQIDEDKIPTFFKVMRTGWVYVLPMIVLVYLIESGFTPQYSVAIAIAGTVVLSWFNPERDYRLGPVRLVNLVTDAAVMMAPLVAAVAAAGLVEQVLNVTGLGSKISYEMFEMAGGMPILILILAALVTIIFGMGMPVPAVYALAAILLAPGLIQAGFGVLQAHLFLVWFAVASHLTPPVAVCAYVAATIAEAPPMKTSVTASRLGIVVFLIPFAFMLRPGLIMQADVATIVVDLLMTTAAMFTLAAASMGYFTSSIAGWLRVVLMVLAAVALFGVAVPVVSAVAAVLSLAVLGWHYFAKAGRVSSRDSLPSAAE</sequence>
<feature type="transmembrane region" description="Helical" evidence="2">
    <location>
        <begin position="272"/>
        <end position="297"/>
    </location>
</feature>
<evidence type="ECO:0000313" key="5">
    <source>
        <dbReference type="Proteomes" id="UP000268192"/>
    </source>
</evidence>
<dbReference type="AlphaFoldDB" id="A0A3Q8XRH3"/>
<dbReference type="EMBL" id="CP032509">
    <property type="protein sequence ID" value="AZN73334.1"/>
    <property type="molecule type" value="Genomic_DNA"/>
</dbReference>
<feature type="transmembrane region" description="Helical" evidence="2">
    <location>
        <begin position="538"/>
        <end position="558"/>
    </location>
</feature>
<comment type="function">
    <text evidence="1">Part of the tripartite ATP-independent periplasmic (TRAP) transport system.</text>
</comment>
<dbReference type="InterPro" id="IPR010656">
    <property type="entry name" value="DctM"/>
</dbReference>
<evidence type="ECO:0000313" key="4">
    <source>
        <dbReference type="EMBL" id="AZN73334.1"/>
    </source>
</evidence>
<feature type="transmembrane region" description="Helical" evidence="2">
    <location>
        <begin position="375"/>
        <end position="393"/>
    </location>
</feature>